<dbReference type="Proteomes" id="UP000298277">
    <property type="component" value="Unassembled WGS sequence"/>
</dbReference>
<sequence>MSLNKRKLIFIFIFIFLLLSVFGFGTSCSEKRPFVRLEPPADSKGRLYVIRPIETALAAWTYEFELKKYKGHFKESSETVTVSVFRLANGGFYAEDLEEGFYRLTVASKPDVDKILRIEKRKTSFYRFIIFNEKEISLPDFFIKEITQEEALGDLLEGEHLNESLKRIE</sequence>
<keyword evidence="2" id="KW-1185">Reference proteome</keyword>
<evidence type="ECO:0000313" key="2">
    <source>
        <dbReference type="Proteomes" id="UP000298277"/>
    </source>
</evidence>
<dbReference type="RefSeq" id="WP_135595607.1">
    <property type="nucleotide sequence ID" value="NZ_RQEZ01000039.1"/>
</dbReference>
<accession>A0A5F1Y8A3</accession>
<gene>
    <name evidence="1" type="ORF">EHQ17_13865</name>
</gene>
<evidence type="ECO:0008006" key="3">
    <source>
        <dbReference type="Google" id="ProtNLM"/>
    </source>
</evidence>
<dbReference type="EMBL" id="RQFA01000063">
    <property type="protein sequence ID" value="TGK31496.1"/>
    <property type="molecule type" value="Genomic_DNA"/>
</dbReference>
<reference evidence="1" key="1">
    <citation type="journal article" date="2019" name="PLoS Negl. Trop. Dis.">
        <title>Revisiting the worldwide diversity of Leptospira species in the environment.</title>
        <authorList>
            <person name="Vincent A.T."/>
            <person name="Schiettekatte O."/>
            <person name="Bourhy P."/>
            <person name="Veyrier F.J."/>
            <person name="Picardeau M."/>
        </authorList>
    </citation>
    <scope>NUCLEOTIDE SEQUENCE [LARGE SCALE GENOMIC DNA]</scope>
    <source>
        <strain evidence="1">201800299</strain>
    </source>
</reference>
<dbReference type="PROSITE" id="PS51257">
    <property type="entry name" value="PROKAR_LIPOPROTEIN"/>
    <property type="match status" value="1"/>
</dbReference>
<protein>
    <recommendedName>
        <fullName evidence="3">DUF2846 domain-containing protein</fullName>
    </recommendedName>
</protein>
<name>A0A5F1Y8A3_9LEPT</name>
<organism evidence="1 2">
    <name type="scientific">Leptospira gomenensis</name>
    <dbReference type="NCBI Taxonomy" id="2484974"/>
    <lineage>
        <taxon>Bacteria</taxon>
        <taxon>Pseudomonadati</taxon>
        <taxon>Spirochaetota</taxon>
        <taxon>Spirochaetia</taxon>
        <taxon>Leptospirales</taxon>
        <taxon>Leptospiraceae</taxon>
        <taxon>Leptospira</taxon>
    </lineage>
</organism>
<comment type="caution">
    <text evidence="1">The sequence shown here is derived from an EMBL/GenBank/DDBJ whole genome shotgun (WGS) entry which is preliminary data.</text>
</comment>
<dbReference type="AlphaFoldDB" id="A0A5F1Y8A3"/>
<evidence type="ECO:0000313" key="1">
    <source>
        <dbReference type="EMBL" id="TGK31496.1"/>
    </source>
</evidence>
<dbReference type="OrthoDB" id="345146at2"/>
<proteinExistence type="predicted"/>